<accession>A0A8S5UC75</accession>
<reference evidence="1" key="1">
    <citation type="journal article" date="2021" name="Proc. Natl. Acad. Sci. U.S.A.">
        <title>A Catalog of Tens of Thousands of Viruses from Human Metagenomes Reveals Hidden Associations with Chronic Diseases.</title>
        <authorList>
            <person name="Tisza M.J."/>
            <person name="Buck C.B."/>
        </authorList>
    </citation>
    <scope>NUCLEOTIDE SEQUENCE</scope>
    <source>
        <strain evidence="1">CtZkC8</strain>
    </source>
</reference>
<protein>
    <submittedName>
        <fullName evidence="1">Uncharacterized protein</fullName>
    </submittedName>
</protein>
<name>A0A8S5UC75_9CAUD</name>
<evidence type="ECO:0000313" key="1">
    <source>
        <dbReference type="EMBL" id="DAF92035.1"/>
    </source>
</evidence>
<sequence>MRHDSNPLNCALVCILGDSTISVLITKARLINSSAILSDNSNSISVC</sequence>
<dbReference type="EMBL" id="BK016062">
    <property type="protein sequence ID" value="DAF92035.1"/>
    <property type="molecule type" value="Genomic_DNA"/>
</dbReference>
<proteinExistence type="predicted"/>
<organism evidence="1">
    <name type="scientific">Podoviridae sp. ctZkC8</name>
    <dbReference type="NCBI Taxonomy" id="2825259"/>
    <lineage>
        <taxon>Viruses</taxon>
        <taxon>Duplodnaviria</taxon>
        <taxon>Heunggongvirae</taxon>
        <taxon>Uroviricota</taxon>
        <taxon>Caudoviricetes</taxon>
    </lineage>
</organism>